<protein>
    <submittedName>
        <fullName evidence="7">Probable RNA-directed DNA polymerase from transposon BS</fullName>
    </submittedName>
</protein>
<dbReference type="RefSeq" id="XP_052744245.1">
    <property type="nucleotide sequence ID" value="XM_052888285.1"/>
</dbReference>
<evidence type="ECO:0000256" key="3">
    <source>
        <dbReference type="RuleBase" id="RU000411"/>
    </source>
</evidence>
<keyword evidence="7" id="KW-0695">RNA-directed DNA polymerase</keyword>
<reference evidence="7" key="1">
    <citation type="submission" date="2025-08" db="UniProtKB">
        <authorList>
            <consortium name="RefSeq"/>
        </authorList>
    </citation>
    <scope>IDENTIFICATION</scope>
</reference>
<dbReference type="InterPro" id="IPR036186">
    <property type="entry name" value="Serpin_sf"/>
</dbReference>
<dbReference type="SMART" id="SM00093">
    <property type="entry name" value="SERPIN"/>
    <property type="match status" value="1"/>
</dbReference>
<keyword evidence="7" id="KW-0548">Nucleotidyltransferase</keyword>
<dbReference type="Pfam" id="PF00079">
    <property type="entry name" value="Serpin"/>
    <property type="match status" value="1"/>
</dbReference>
<comment type="similarity">
    <text evidence="3">Belongs to the serpin family.</text>
</comment>
<name>A0ABM3LYT9_BICAN</name>
<dbReference type="PROSITE" id="PS50878">
    <property type="entry name" value="RT_POL"/>
    <property type="match status" value="1"/>
</dbReference>
<dbReference type="InterPro" id="IPR023796">
    <property type="entry name" value="Serpin_dom"/>
</dbReference>
<keyword evidence="6" id="KW-1185">Reference proteome</keyword>
<gene>
    <name evidence="7" type="primary">LOC112053557</name>
</gene>
<feature type="region of interest" description="Disordered" evidence="4">
    <location>
        <begin position="904"/>
        <end position="960"/>
    </location>
</feature>
<evidence type="ECO:0000313" key="7">
    <source>
        <dbReference type="RefSeq" id="XP_052744245.1"/>
    </source>
</evidence>
<dbReference type="CDD" id="cd01650">
    <property type="entry name" value="RT_nLTR_like"/>
    <property type="match status" value="1"/>
</dbReference>
<dbReference type="InterPro" id="IPR042178">
    <property type="entry name" value="Serpin_sf_1"/>
</dbReference>
<dbReference type="GeneID" id="112053557"/>
<dbReference type="GO" id="GO:0003964">
    <property type="term" value="F:RNA-directed DNA polymerase activity"/>
    <property type="evidence" value="ECO:0007669"/>
    <property type="project" value="UniProtKB-KW"/>
</dbReference>
<feature type="compositionally biased region" description="Polar residues" evidence="4">
    <location>
        <begin position="911"/>
        <end position="924"/>
    </location>
</feature>
<dbReference type="InterPro" id="IPR000477">
    <property type="entry name" value="RT_dom"/>
</dbReference>
<dbReference type="InterPro" id="IPR023795">
    <property type="entry name" value="Serpin_CS"/>
</dbReference>
<dbReference type="PROSITE" id="PS00284">
    <property type="entry name" value="SERPIN"/>
    <property type="match status" value="1"/>
</dbReference>
<sequence>MAHNGRLKPHSLTVGFFNADGLTDKLLEVREWISDHKPDIFLVQETFLKPSLRDPKIGNYLMIRNDRTTQRKGGTAIYHRRALHCTPLDPPELTNMEVSVCQVSMTGHPPITLVSVYKPCGKRLLESDIQTLLSLSDSVILAGDFNTLRRLTDRDDANFILLTPDKPTRYPRLTDTRNQTPSVLDLALLKNITLEVSPLEVFSDLASDSDHRPVILQLGPPPSTTPPTKTIINYGRLSERLKSLASQHLDKIPDEIETLGEALAASSNLNGHIREAIKDCTKEVPAFSKAPLLSDLRALLTDRNAQQRRYESEPTRQNASLLWTLGRRCKRRLRWRYDRQWDDRLRELEPSHVAFYDVARYLKADRLAATPPLKRPGLPNAIEDIDKAECLADSLEAQCTPSTTAFVKSHAKKVKSELTSILSRPPDGVEITPTSCEEVSAVIKGLRKKKAPGPDTISNKALKLLPVQIINLLVNIFNVLLAHCAFPDAWKEATVIGIHKPGKPRDLPTSYRPISLLNTIGKVYEIIILNRLKAICDEKQLLIKQQFGFRCKHSCVHQVHRLTKHILTGFNTFHNPIATGALFFDVAKAFDRVWHEGLIFKLNRFGVPNKMVRLLHSFLSNRTFRYRIDGTLSSPRQIRAGVPQGSVLSPLLYSLFTSDIPTDHPGVHVAQFADDTALYATAVNRVHIRARLQKAVNIIGKWFRLWRIEVNPEKSAAVLFTGKAVSRLKSGLKEVSLYGAPIPWQRTAKYLGVTFDNRMSFSMHVNKARKKAAYVMHRLYAMINKKSKLSLRSKLTLYKTTIRPILTYASVVFAHRPKATLRPLQTLQNRFLRQITGAPWFLRNNDLHRDLELPTIAKYMKQLSQNYFDRAAIHPNQLVVEACNYTPNLNANCKQRRPKNVLYDPDDDITTDNASQVTQSQATQRLRRRRRGPRYLTSPGRGFSNSRSWGRPDADPQKMSHLSPVVKVTSRQMPLTICSSKSAITPELLETVFGSPHNGTVAIEAAPPAQAKPILPEALPDSAVADYADQSYVPSVADYDKFDWTLTKRVASSSRENFLLSPLGLKLALAILTEASTSTTKSELSSVLGFDNDMTVVRSKFRFILESLRTKSSHYVLNLASRIYLDDNLIPGQHFAALSESHYKTEIKKLNFGYPVAAAYYINQWVNYTTAGKITDLVNADDVAGATALVLNTIFFKGTWQHQFNPNVTKQDVFYTSATEKKDTTFMQVRDNFFYAESNKLNAKILRMPYLGNKFAMYIIIPNSLTGLDEIFNELTELRSELYYLQEYLVDVTIPKFQFEYTSILDGILKELGIRQAFEDTASFPGISRGQSLGSRMKISKVLQRSGIEVNELGSVAYSATEIALENKFGEASMPNAEVVANRPFLFFIQDEATRQLLFTGRVSDPSVVDGAFKLP</sequence>
<keyword evidence="2" id="KW-0722">Serine protease inhibitor</keyword>
<evidence type="ECO:0000256" key="1">
    <source>
        <dbReference type="ARBA" id="ARBA00022690"/>
    </source>
</evidence>
<proteinExistence type="inferred from homology"/>
<evidence type="ECO:0000313" key="6">
    <source>
        <dbReference type="Proteomes" id="UP001652582"/>
    </source>
</evidence>
<dbReference type="CDD" id="cd19578">
    <property type="entry name" value="serpinK_insect_SRPN2-like"/>
    <property type="match status" value="1"/>
</dbReference>
<dbReference type="PANTHER" id="PTHR11461">
    <property type="entry name" value="SERINE PROTEASE INHIBITOR, SERPIN"/>
    <property type="match status" value="1"/>
</dbReference>
<dbReference type="PANTHER" id="PTHR11461:SF357">
    <property type="entry name" value="SERINE PROTEASE INHIBITOR 27A"/>
    <property type="match status" value="1"/>
</dbReference>
<dbReference type="Gene3D" id="3.30.497.10">
    <property type="entry name" value="Antithrombin, subunit I, domain 2"/>
    <property type="match status" value="1"/>
</dbReference>
<dbReference type="SUPFAM" id="SSF56219">
    <property type="entry name" value="DNase I-like"/>
    <property type="match status" value="1"/>
</dbReference>
<dbReference type="Pfam" id="PF03372">
    <property type="entry name" value="Exo_endo_phos"/>
    <property type="match status" value="1"/>
</dbReference>
<keyword evidence="1" id="KW-0646">Protease inhibitor</keyword>
<dbReference type="InterPro" id="IPR042185">
    <property type="entry name" value="Serpin_sf_2"/>
</dbReference>
<dbReference type="InterPro" id="IPR005135">
    <property type="entry name" value="Endo/exonuclease/phosphatase"/>
</dbReference>
<feature type="domain" description="Reverse transcriptase" evidence="5">
    <location>
        <begin position="479"/>
        <end position="755"/>
    </location>
</feature>
<evidence type="ECO:0000259" key="5">
    <source>
        <dbReference type="PROSITE" id="PS50878"/>
    </source>
</evidence>
<dbReference type="SUPFAM" id="SSF56672">
    <property type="entry name" value="DNA/RNA polymerases"/>
    <property type="match status" value="1"/>
</dbReference>
<evidence type="ECO:0000256" key="4">
    <source>
        <dbReference type="SAM" id="MobiDB-lite"/>
    </source>
</evidence>
<dbReference type="InterPro" id="IPR036691">
    <property type="entry name" value="Endo/exonu/phosph_ase_sf"/>
</dbReference>
<accession>A0ABM3LYT9</accession>
<dbReference type="Gene3D" id="3.60.10.10">
    <property type="entry name" value="Endonuclease/exonuclease/phosphatase"/>
    <property type="match status" value="1"/>
</dbReference>
<keyword evidence="7" id="KW-0808">Transferase</keyword>
<dbReference type="SUPFAM" id="SSF56574">
    <property type="entry name" value="Serpins"/>
    <property type="match status" value="1"/>
</dbReference>
<dbReference type="Proteomes" id="UP001652582">
    <property type="component" value="Chromosome 22"/>
</dbReference>
<dbReference type="InterPro" id="IPR043502">
    <property type="entry name" value="DNA/RNA_pol_sf"/>
</dbReference>
<evidence type="ECO:0000256" key="2">
    <source>
        <dbReference type="ARBA" id="ARBA00022900"/>
    </source>
</evidence>
<dbReference type="Gene3D" id="2.30.39.10">
    <property type="entry name" value="Alpha-1-antitrypsin, domain 1"/>
    <property type="match status" value="1"/>
</dbReference>
<dbReference type="InterPro" id="IPR000215">
    <property type="entry name" value="Serpin_fam"/>
</dbReference>
<organism evidence="6 7">
    <name type="scientific">Bicyclus anynana</name>
    <name type="common">Squinting bush brown butterfly</name>
    <dbReference type="NCBI Taxonomy" id="110368"/>
    <lineage>
        <taxon>Eukaryota</taxon>
        <taxon>Metazoa</taxon>
        <taxon>Ecdysozoa</taxon>
        <taxon>Arthropoda</taxon>
        <taxon>Hexapoda</taxon>
        <taxon>Insecta</taxon>
        <taxon>Pterygota</taxon>
        <taxon>Neoptera</taxon>
        <taxon>Endopterygota</taxon>
        <taxon>Lepidoptera</taxon>
        <taxon>Glossata</taxon>
        <taxon>Ditrysia</taxon>
        <taxon>Papilionoidea</taxon>
        <taxon>Nymphalidae</taxon>
        <taxon>Satyrinae</taxon>
        <taxon>Satyrini</taxon>
        <taxon>Mycalesina</taxon>
        <taxon>Bicyclus</taxon>
    </lineage>
</organism>
<dbReference type="Pfam" id="PF00078">
    <property type="entry name" value="RVT_1"/>
    <property type="match status" value="1"/>
</dbReference>